<feature type="transmembrane region" description="Helical" evidence="6">
    <location>
        <begin position="151"/>
        <end position="176"/>
    </location>
</feature>
<name>A0A395HMX8_ASPHC</name>
<feature type="transmembrane region" description="Helical" evidence="6">
    <location>
        <begin position="188"/>
        <end position="207"/>
    </location>
</feature>
<dbReference type="Pfam" id="PF07690">
    <property type="entry name" value="MFS_1"/>
    <property type="match status" value="1"/>
</dbReference>
<dbReference type="GO" id="GO:0022857">
    <property type="term" value="F:transmembrane transporter activity"/>
    <property type="evidence" value="ECO:0007669"/>
    <property type="project" value="InterPro"/>
</dbReference>
<feature type="compositionally biased region" description="Polar residues" evidence="5">
    <location>
        <begin position="27"/>
        <end position="37"/>
    </location>
</feature>
<dbReference type="Proteomes" id="UP000248961">
    <property type="component" value="Unassembled WGS sequence"/>
</dbReference>
<feature type="transmembrane region" description="Helical" evidence="6">
    <location>
        <begin position="99"/>
        <end position="118"/>
    </location>
</feature>
<dbReference type="AlphaFoldDB" id="A0A395HMX8"/>
<evidence type="ECO:0000256" key="2">
    <source>
        <dbReference type="ARBA" id="ARBA00022692"/>
    </source>
</evidence>
<dbReference type="PROSITE" id="PS50850">
    <property type="entry name" value="MFS"/>
    <property type="match status" value="1"/>
</dbReference>
<evidence type="ECO:0000256" key="5">
    <source>
        <dbReference type="SAM" id="MobiDB-lite"/>
    </source>
</evidence>
<feature type="transmembrane region" description="Helical" evidence="6">
    <location>
        <begin position="390"/>
        <end position="409"/>
    </location>
</feature>
<dbReference type="Gene3D" id="1.20.1250.20">
    <property type="entry name" value="MFS general substrate transporter like domains"/>
    <property type="match status" value="2"/>
</dbReference>
<feature type="transmembrane region" description="Helical" evidence="6">
    <location>
        <begin position="252"/>
        <end position="274"/>
    </location>
</feature>
<keyword evidence="3 6" id="KW-1133">Transmembrane helix</keyword>
<evidence type="ECO:0000256" key="1">
    <source>
        <dbReference type="ARBA" id="ARBA00004141"/>
    </source>
</evidence>
<dbReference type="EMBL" id="KZ824307">
    <property type="protein sequence ID" value="RAL09120.1"/>
    <property type="molecule type" value="Genomic_DNA"/>
</dbReference>
<gene>
    <name evidence="8" type="ORF">BO97DRAFT_445753</name>
</gene>
<feature type="region of interest" description="Disordered" evidence="5">
    <location>
        <begin position="1"/>
        <end position="37"/>
    </location>
</feature>
<comment type="subcellular location">
    <subcellularLocation>
        <location evidence="1">Membrane</location>
        <topology evidence="1">Multi-pass membrane protein</topology>
    </subcellularLocation>
</comment>
<dbReference type="GO" id="GO:0016020">
    <property type="term" value="C:membrane"/>
    <property type="evidence" value="ECO:0007669"/>
    <property type="project" value="UniProtKB-SubCell"/>
</dbReference>
<keyword evidence="9" id="KW-1185">Reference proteome</keyword>
<dbReference type="PANTHER" id="PTHR42718:SF36">
    <property type="entry name" value="MULTIDRUG TRANSPORTER, PUTATIVE (AFU_ORTHOLOGUE AFUA_4G13820)-RELATED"/>
    <property type="match status" value="1"/>
</dbReference>
<feature type="transmembrane region" description="Helical" evidence="6">
    <location>
        <begin position="125"/>
        <end position="145"/>
    </location>
</feature>
<feature type="transmembrane region" description="Helical" evidence="6">
    <location>
        <begin position="492"/>
        <end position="511"/>
    </location>
</feature>
<dbReference type="PANTHER" id="PTHR42718">
    <property type="entry name" value="MAJOR FACILITATOR SUPERFAMILY MULTIDRUG TRANSPORTER MFSC"/>
    <property type="match status" value="1"/>
</dbReference>
<feature type="transmembrane region" description="Helical" evidence="6">
    <location>
        <begin position="328"/>
        <end position="349"/>
    </location>
</feature>
<dbReference type="VEuPathDB" id="FungiDB:BO97DRAFT_445753"/>
<feature type="transmembrane region" description="Helical" evidence="6">
    <location>
        <begin position="415"/>
        <end position="440"/>
    </location>
</feature>
<evidence type="ECO:0000256" key="3">
    <source>
        <dbReference type="ARBA" id="ARBA00022989"/>
    </source>
</evidence>
<dbReference type="InterPro" id="IPR036259">
    <property type="entry name" value="MFS_trans_sf"/>
</dbReference>
<feature type="transmembrane region" description="Helical" evidence="6">
    <location>
        <begin position="219"/>
        <end position="240"/>
    </location>
</feature>
<dbReference type="GeneID" id="37202870"/>
<feature type="transmembrane region" description="Helical" evidence="6">
    <location>
        <begin position="361"/>
        <end position="383"/>
    </location>
</feature>
<reference evidence="8 9" key="1">
    <citation type="submission" date="2018-02" db="EMBL/GenBank/DDBJ databases">
        <title>The genomes of Aspergillus section Nigri reveals drivers in fungal speciation.</title>
        <authorList>
            <consortium name="DOE Joint Genome Institute"/>
            <person name="Vesth T.C."/>
            <person name="Nybo J."/>
            <person name="Theobald S."/>
            <person name="Brandl J."/>
            <person name="Frisvad J.C."/>
            <person name="Nielsen K.F."/>
            <person name="Lyhne E.K."/>
            <person name="Kogle M.E."/>
            <person name="Kuo A."/>
            <person name="Riley R."/>
            <person name="Clum A."/>
            <person name="Nolan M."/>
            <person name="Lipzen A."/>
            <person name="Salamov A."/>
            <person name="Henrissat B."/>
            <person name="Wiebenga A."/>
            <person name="De vries R.P."/>
            <person name="Grigoriev I.V."/>
            <person name="Mortensen U.H."/>
            <person name="Andersen M.R."/>
            <person name="Baker S.E."/>
        </authorList>
    </citation>
    <scope>NUCLEOTIDE SEQUENCE [LARGE SCALE GENOMIC DNA]</scope>
    <source>
        <strain evidence="8 9">CBS 101889</strain>
    </source>
</reference>
<dbReference type="InterPro" id="IPR020846">
    <property type="entry name" value="MFS_dom"/>
</dbReference>
<keyword evidence="2 6" id="KW-0812">Transmembrane</keyword>
<evidence type="ECO:0000256" key="4">
    <source>
        <dbReference type="ARBA" id="ARBA00023136"/>
    </source>
</evidence>
<dbReference type="FunFam" id="1.20.1250.20:FF:000447">
    <property type="entry name" value="MFS multidrug transporter, putative"/>
    <property type="match status" value="1"/>
</dbReference>
<dbReference type="OrthoDB" id="5086884at2759"/>
<protein>
    <submittedName>
        <fullName evidence="8">Putative MFS multidrug transporter</fullName>
    </submittedName>
</protein>
<feature type="transmembrane region" description="Helical" evidence="6">
    <location>
        <begin position="286"/>
        <end position="307"/>
    </location>
</feature>
<dbReference type="RefSeq" id="XP_025548274.1">
    <property type="nucleotide sequence ID" value="XM_025698581.1"/>
</dbReference>
<evidence type="ECO:0000256" key="6">
    <source>
        <dbReference type="SAM" id="Phobius"/>
    </source>
</evidence>
<dbReference type="InterPro" id="IPR011701">
    <property type="entry name" value="MFS"/>
</dbReference>
<feature type="transmembrane region" description="Helical" evidence="6">
    <location>
        <begin position="58"/>
        <end position="79"/>
    </location>
</feature>
<proteinExistence type="predicted"/>
<keyword evidence="4 6" id="KW-0472">Membrane</keyword>
<sequence length="542" mass="59061">MSTQSIEHGRPPIDEPEGVHPAVQPSPDIQRSQPTSQPLDAATIERLGRERPPCFSSIWTELAFCFSIIMCQVLAEYYISGSNVLLPTLIEEMNIPPALSIWPSTALSLAVTSTLLIFGRLADMYGGFIMYIGGMVWLTTTSLIAGFSQSWMMLFVFRGLQGLGLASFLPSSIMILGSVYRPGPRKNLVFSVYGACAALGFFAGIFFSGIAGSFLNWRWYFYIGSILSAVTALSSYFSIPNDYAATRASTKATMDWIGCALLVPGVVLFVFAIADSAHAPQQWRTPYILVCLILGAIILGVFVYVEGWVVDKPLLPGDLFSVKYMKPLIICLLLMYGSLGIFLLYAALYMESIMGATPLQVVAWTTPMAVGGLIISATGGFILHSLNGTLLMILSGLGYLGSGLLFAVLPRGGNYWAFVFPSMICGTIGIDISFNVTNIFITTNMPQQRQGLAGALINCTLHMGIAVMLAFADLIQVYTEEYLDTKGSYQAAFWFQVGLSGLALVLVALFVRIDRAKSDLTVDEKRRLQLEQEGVLKGSEQY</sequence>
<organism evidence="8 9">
    <name type="scientific">Aspergillus homomorphus (strain CBS 101889)</name>
    <dbReference type="NCBI Taxonomy" id="1450537"/>
    <lineage>
        <taxon>Eukaryota</taxon>
        <taxon>Fungi</taxon>
        <taxon>Dikarya</taxon>
        <taxon>Ascomycota</taxon>
        <taxon>Pezizomycotina</taxon>
        <taxon>Eurotiomycetes</taxon>
        <taxon>Eurotiomycetidae</taxon>
        <taxon>Eurotiales</taxon>
        <taxon>Aspergillaceae</taxon>
        <taxon>Aspergillus</taxon>
        <taxon>Aspergillus subgen. Circumdati</taxon>
    </lineage>
</organism>
<accession>A0A395HMX8</accession>
<evidence type="ECO:0000313" key="8">
    <source>
        <dbReference type="EMBL" id="RAL09120.1"/>
    </source>
</evidence>
<evidence type="ECO:0000313" key="9">
    <source>
        <dbReference type="Proteomes" id="UP000248961"/>
    </source>
</evidence>
<feature type="transmembrane region" description="Helical" evidence="6">
    <location>
        <begin position="452"/>
        <end position="472"/>
    </location>
</feature>
<dbReference type="SUPFAM" id="SSF103473">
    <property type="entry name" value="MFS general substrate transporter"/>
    <property type="match status" value="1"/>
</dbReference>
<evidence type="ECO:0000259" key="7">
    <source>
        <dbReference type="PROSITE" id="PS50850"/>
    </source>
</evidence>
<feature type="domain" description="Major facilitator superfamily (MFS) profile" evidence="7">
    <location>
        <begin position="64"/>
        <end position="515"/>
    </location>
</feature>